<dbReference type="Proteomes" id="UP000003604">
    <property type="component" value="Unassembled WGS sequence"/>
</dbReference>
<dbReference type="EMBL" id="ADAQ01000011">
    <property type="protein sequence ID" value="EEY72783.1"/>
    <property type="molecule type" value="Genomic_DNA"/>
</dbReference>
<dbReference type="AlphaFoldDB" id="D0I814"/>
<keyword evidence="2" id="KW-1185">Reference proteome</keyword>
<proteinExistence type="predicted"/>
<organism evidence="1 2">
    <name type="scientific">Grimontia hollisae CIP 101886</name>
    <dbReference type="NCBI Taxonomy" id="675812"/>
    <lineage>
        <taxon>Bacteria</taxon>
        <taxon>Pseudomonadati</taxon>
        <taxon>Pseudomonadota</taxon>
        <taxon>Gammaproteobacteria</taxon>
        <taxon>Vibrionales</taxon>
        <taxon>Vibrionaceae</taxon>
        <taxon>Grimontia</taxon>
    </lineage>
</organism>
<evidence type="ECO:0000313" key="1">
    <source>
        <dbReference type="EMBL" id="EEY72783.1"/>
    </source>
</evidence>
<sequence>MWKAFLAGLEITQSRPERVEKAVQERSSNVDKDTFLGRALEQRAGGRYKTSTMTHKD</sequence>
<gene>
    <name evidence="1" type="ORF">VHA_001889</name>
</gene>
<comment type="caution">
    <text evidence="1">The sequence shown here is derived from an EMBL/GenBank/DDBJ whole genome shotgun (WGS) entry which is preliminary data.</text>
</comment>
<reference evidence="1 2" key="1">
    <citation type="submission" date="2009-10" db="EMBL/GenBank/DDBJ databases">
        <authorList>
            <consortium name="Los Alamos National Laboratory (LANL)"/>
            <consortium name="National Microbial Pathogen Data Resource (NMPDR)"/>
            <person name="Saunders E.H."/>
            <person name="Munk A.C."/>
            <person name="Tapia R."/>
            <person name="Green L."/>
            <person name="Rogers Y."/>
            <person name="Detter J.C."/>
            <person name="Bruce D."/>
            <person name="Brettin T.S."/>
            <person name="Colwell R.R."/>
            <person name="Huq A."/>
            <person name="Grim C.J."/>
            <person name="Hasan N.A."/>
            <person name="Bartels D."/>
            <person name="Vonstein V."/>
        </authorList>
    </citation>
    <scope>NUCLEOTIDE SEQUENCE [LARGE SCALE GENOMIC DNA]</scope>
    <source>
        <strain evidence="1 2">CIP 101886</strain>
    </source>
</reference>
<evidence type="ECO:0000313" key="2">
    <source>
        <dbReference type="Proteomes" id="UP000003604"/>
    </source>
</evidence>
<accession>D0I814</accession>
<name>D0I814_GRIHO</name>
<protein>
    <submittedName>
        <fullName evidence="1">Uncharacterized protein</fullName>
    </submittedName>
</protein>